<keyword evidence="2" id="KW-0732">Signal</keyword>
<keyword evidence="1" id="KW-1133">Transmembrane helix</keyword>
<feature type="transmembrane region" description="Helical" evidence="1">
    <location>
        <begin position="1046"/>
        <end position="1070"/>
    </location>
</feature>
<protein>
    <submittedName>
        <fullName evidence="3">Uncharacterized protein</fullName>
    </submittedName>
</protein>
<proteinExistence type="predicted"/>
<keyword evidence="4" id="KW-1185">Reference proteome</keyword>
<dbReference type="Proteomes" id="UP001054857">
    <property type="component" value="Unassembled WGS sequence"/>
</dbReference>
<keyword evidence="1" id="KW-0812">Transmembrane</keyword>
<comment type="caution">
    <text evidence="3">The sequence shown here is derived from an EMBL/GenBank/DDBJ whole genome shotgun (WGS) entry which is preliminary data.</text>
</comment>
<accession>A0AAD3DHV0</accession>
<dbReference type="EMBL" id="BMAR01000001">
    <property type="protein sequence ID" value="GFR41012.1"/>
    <property type="molecule type" value="Genomic_DNA"/>
</dbReference>
<keyword evidence="1" id="KW-0472">Membrane</keyword>
<feature type="chain" id="PRO_5042087206" evidence="2">
    <location>
        <begin position="35"/>
        <end position="1254"/>
    </location>
</feature>
<evidence type="ECO:0000313" key="4">
    <source>
        <dbReference type="Proteomes" id="UP001054857"/>
    </source>
</evidence>
<sequence>MWLPRSSPSLDVVRAGLGCLLVFLQARAASYASAQQVERRPFFIGPASLVARDWGFAAAVACHVCWILSSTLRVRCTRYLCCASRVAPKLGLVAQVLAERFVPATATWLNEACWQRWYWRAMAEAFVYTCDEFPVHLMVPAAAFDVLCTAAVWSAVYTLTDEPPHRAAAAYVLLRLSISAFVNHFQQSANLGWLQKLARAWFPRSQTTKAEVSYNLLSSQTPVHSSMVCCNNPTILSRITADSEKDLEPVRLERLSGEPALSLQPAAPVVGGMEAYELARRLVSSSGSGNPGSNAVGSSNSSYTSAARKVRVSVKIPDRSPEDLPAGCDSKLRINGRREAALVLFTYIRRGCVQLIMDVFFSVPAGGAGVADRGGVAASCSNGNPGQGTGAGGSDLAGVGRHMGCGVEGTQLVEGGEPGSSRCSGVEGAGAVVQERLLRAINDEGLLAGRTLTVQVGPNVSQVHMSAADTALIGSGLGALEQELQRMRAEAGPPPALPPDVSVWPQVVCTSGSYDCLAGACGVAARLRKCQQPKQAREVVVACSWHADPAVEAAAGSGTKGAGLQITARQQGSFLPVALLGHHVHRGGGLRTCREQLAEGAVTAAVGCQQGQGSPAPVHEQQRGTGGETQGLGACHLAFMPTRREGLVQVELCREGVHSAMAANVLLLPNRAAANELQQVRAAAASKQGPNNAVVQNVLRDFGTFLDVSFSLAHCHGASTAATPGACVPSMMQAGTVIAWTMAQPCIPGSVPVPCHIILNESGLDRFPTDADAATMSTSTAAPEDAAAELWAMQQRREHVRGLATIGSRMGFNLLQYFLSSGLGSCAVHVLDVLQERFGMPASLVAGYVCPEGMTLLHHAARSSTFGAVAALAWWLEERGVALDWNASCPSGLTPLHLVAVAPESSSASALVQVRWPAAHAAWRGRGAPQQGCFTSPAEFAAMARSPSAMVGRQRAVDAAVMLGIGTIWRVAAGLWRRVVPQGLLQVGRDYVTPSLAFALPSLEASYESWLARRTILADHLLVALYAAYSVTQVCKQGRSFLATHAVGVLLLGLRLLLLAAASLCSGYAAGLHRWLLPGRGAVPGGRKEGPETEEASDDVGARPVRAALRWCVVTREGRAIVTEAVRTLLMLAMAAGLLQLPHTWRRLVQLRLDVVYNVAMRPMAVQLRTEAYIASTAIALVGETAVMALAAWEPADWSSAALYTVLAFGQGLITHTLGLGLAVMLQAAARRRFLVIQHERNHGGHAGGVAVKD</sequence>
<name>A0AAD3DHV0_9CHLO</name>
<feature type="transmembrane region" description="Helical" evidence="1">
    <location>
        <begin position="1205"/>
        <end position="1226"/>
    </location>
</feature>
<evidence type="ECO:0000313" key="3">
    <source>
        <dbReference type="EMBL" id="GFR41012.1"/>
    </source>
</evidence>
<dbReference type="AlphaFoldDB" id="A0AAD3DHV0"/>
<reference evidence="3 4" key="1">
    <citation type="journal article" date="2021" name="Sci. Rep.">
        <title>Genome sequencing of the multicellular alga Astrephomene provides insights into convergent evolution of germ-soma differentiation.</title>
        <authorList>
            <person name="Yamashita S."/>
            <person name="Yamamoto K."/>
            <person name="Matsuzaki R."/>
            <person name="Suzuki S."/>
            <person name="Yamaguchi H."/>
            <person name="Hirooka S."/>
            <person name="Minakuchi Y."/>
            <person name="Miyagishima S."/>
            <person name="Kawachi M."/>
            <person name="Toyoda A."/>
            <person name="Nozaki H."/>
        </authorList>
    </citation>
    <scope>NUCLEOTIDE SEQUENCE [LARGE SCALE GENOMIC DNA]</scope>
    <source>
        <strain evidence="3 4">NIES-4017</strain>
    </source>
</reference>
<feature type="transmembrane region" description="Helical" evidence="1">
    <location>
        <begin position="1172"/>
        <end position="1193"/>
    </location>
</feature>
<organism evidence="3 4">
    <name type="scientific">Astrephomene gubernaculifera</name>
    <dbReference type="NCBI Taxonomy" id="47775"/>
    <lineage>
        <taxon>Eukaryota</taxon>
        <taxon>Viridiplantae</taxon>
        <taxon>Chlorophyta</taxon>
        <taxon>core chlorophytes</taxon>
        <taxon>Chlorophyceae</taxon>
        <taxon>CS clade</taxon>
        <taxon>Chlamydomonadales</taxon>
        <taxon>Astrephomenaceae</taxon>
        <taxon>Astrephomene</taxon>
    </lineage>
</organism>
<evidence type="ECO:0000256" key="2">
    <source>
        <dbReference type="SAM" id="SignalP"/>
    </source>
</evidence>
<feature type="signal peptide" evidence="2">
    <location>
        <begin position="1"/>
        <end position="34"/>
    </location>
</feature>
<evidence type="ECO:0000256" key="1">
    <source>
        <dbReference type="SAM" id="Phobius"/>
    </source>
</evidence>
<gene>
    <name evidence="3" type="ORF">Agub_g1679</name>
</gene>